<comment type="caution">
    <text evidence="7">The sequence shown here is derived from an EMBL/GenBank/DDBJ whole genome shotgun (WGS) entry which is preliminary data.</text>
</comment>
<evidence type="ECO:0000256" key="1">
    <source>
        <dbReference type="ARBA" id="ARBA00004561"/>
    </source>
</evidence>
<gene>
    <name evidence="7" type="ORF">CKQ54_06160</name>
</gene>
<keyword evidence="8" id="KW-1185">Reference proteome</keyword>
<evidence type="ECO:0000256" key="3">
    <source>
        <dbReference type="ARBA" id="ARBA00022729"/>
    </source>
</evidence>
<dbReference type="GeneID" id="302708385"/>
<organism evidence="7 8">
    <name type="scientific">Rahnella variigena</name>
    <dbReference type="NCBI Taxonomy" id="574964"/>
    <lineage>
        <taxon>Bacteria</taxon>
        <taxon>Pseudomonadati</taxon>
        <taxon>Pseudomonadota</taxon>
        <taxon>Gammaproteobacteria</taxon>
        <taxon>Enterobacterales</taxon>
        <taxon>Yersiniaceae</taxon>
        <taxon>Rahnella</taxon>
    </lineage>
</organism>
<accession>A0ABX9PSF8</accession>
<dbReference type="SUPFAM" id="SSF49401">
    <property type="entry name" value="Bacterial adhesins"/>
    <property type="match status" value="1"/>
</dbReference>
<dbReference type="InterPro" id="IPR000259">
    <property type="entry name" value="Adhesion_dom_fimbrial"/>
</dbReference>
<evidence type="ECO:0000259" key="6">
    <source>
        <dbReference type="Pfam" id="PF00419"/>
    </source>
</evidence>
<dbReference type="Proteomes" id="UP000284853">
    <property type="component" value="Unassembled WGS sequence"/>
</dbReference>
<comment type="subcellular location">
    <subcellularLocation>
        <location evidence="1">Fimbrium</location>
    </subcellularLocation>
</comment>
<dbReference type="PANTHER" id="PTHR33420">
    <property type="entry name" value="FIMBRIAL SUBUNIT ELFA-RELATED"/>
    <property type="match status" value="1"/>
</dbReference>
<evidence type="ECO:0000313" key="7">
    <source>
        <dbReference type="EMBL" id="RKF67981.1"/>
    </source>
</evidence>
<dbReference type="RefSeq" id="WP_113876269.1">
    <property type="nucleotide sequence ID" value="NZ_CACSJK010000002.1"/>
</dbReference>
<dbReference type="PANTHER" id="PTHR33420:SF3">
    <property type="entry name" value="FIMBRIAL SUBUNIT ELFA"/>
    <property type="match status" value="1"/>
</dbReference>
<name>A0ABX9PSF8_9GAMM</name>
<dbReference type="Pfam" id="PF00419">
    <property type="entry name" value="Fimbrial"/>
    <property type="match status" value="1"/>
</dbReference>
<evidence type="ECO:0000256" key="5">
    <source>
        <dbReference type="SAM" id="SignalP"/>
    </source>
</evidence>
<evidence type="ECO:0000256" key="2">
    <source>
        <dbReference type="ARBA" id="ARBA00006671"/>
    </source>
</evidence>
<keyword evidence="3 5" id="KW-0732">Signal</keyword>
<dbReference type="InterPro" id="IPR008966">
    <property type="entry name" value="Adhesion_dom_sf"/>
</dbReference>
<sequence length="187" mass="19133">MKMKNVLLPAFAFGFLISASAAYAEGEVDPVTTTGGQVTFNGEITKGACSVASDDTNKIVNLDTVRSSVFTAKDQVANARKPFTISLQDCDTTTYKNVSVSFTGQADATSPNLLANNAGAGAATNVGLQIYGPNNEALALGTGQTAPVALNEGATSTINFAADYVSTAAVVGAGKVQSVANFMLTYN</sequence>
<dbReference type="InterPro" id="IPR036937">
    <property type="entry name" value="Adhesion_dom_fimbrial_sf"/>
</dbReference>
<dbReference type="EMBL" id="NSDJ01000001">
    <property type="protein sequence ID" value="RKF67981.1"/>
    <property type="molecule type" value="Genomic_DNA"/>
</dbReference>
<evidence type="ECO:0000256" key="4">
    <source>
        <dbReference type="ARBA" id="ARBA00023263"/>
    </source>
</evidence>
<reference evidence="7 8" key="1">
    <citation type="submission" date="2017-08" db="EMBL/GenBank/DDBJ databases">
        <title>Comparative genomics of bacteria isolated from necrotic lesions of AOD affected trees.</title>
        <authorList>
            <person name="Doonan J."/>
            <person name="Denman S."/>
            <person name="Mcdonald J.E."/>
        </authorList>
    </citation>
    <scope>NUCLEOTIDE SEQUENCE [LARGE SCALE GENOMIC DNA]</scope>
    <source>
        <strain evidence="7 8">CIP 105588</strain>
    </source>
</reference>
<keyword evidence="4" id="KW-0281">Fimbrium</keyword>
<feature type="signal peptide" evidence="5">
    <location>
        <begin position="1"/>
        <end position="24"/>
    </location>
</feature>
<dbReference type="InterPro" id="IPR050263">
    <property type="entry name" value="Bact_Fimbrial_Adh_Pro"/>
</dbReference>
<proteinExistence type="inferred from homology"/>
<feature type="chain" id="PRO_5045109162" evidence="5">
    <location>
        <begin position="25"/>
        <end position="187"/>
    </location>
</feature>
<evidence type="ECO:0000313" key="8">
    <source>
        <dbReference type="Proteomes" id="UP000284853"/>
    </source>
</evidence>
<dbReference type="Gene3D" id="2.60.40.1090">
    <property type="entry name" value="Fimbrial-type adhesion domain"/>
    <property type="match status" value="1"/>
</dbReference>
<protein>
    <submittedName>
        <fullName evidence="7">Pilus assembly protein</fullName>
    </submittedName>
</protein>
<feature type="domain" description="Fimbrial-type adhesion" evidence="6">
    <location>
        <begin position="39"/>
        <end position="186"/>
    </location>
</feature>
<comment type="similarity">
    <text evidence="2">Belongs to the fimbrial protein family.</text>
</comment>